<proteinExistence type="predicted"/>
<comment type="caution">
    <text evidence="1">The sequence shown here is derived from an EMBL/GenBank/DDBJ whole genome shotgun (WGS) entry which is preliminary data.</text>
</comment>
<gene>
    <name evidence="1" type="ORF">HD592_000207</name>
</gene>
<protein>
    <submittedName>
        <fullName evidence="1">Uncharacterized protein</fullName>
    </submittedName>
</protein>
<sequence>MADMESFSLATAADYSERYGDPDDALAALLEGQLARASRIVRDELAADGYDIEEMIASGHIRADTAADIVCDMVHYAASSAASALGFAPPLGASQASVTTGPFSQSASFAAPVGSMSLTKVHRRRLGLPAQRAFEVDLLAGRGRR</sequence>
<evidence type="ECO:0000313" key="1">
    <source>
        <dbReference type="EMBL" id="MBB6333642.1"/>
    </source>
</evidence>
<accession>A0A923E3D0</accession>
<dbReference type="EMBL" id="JACHMK010000001">
    <property type="protein sequence ID" value="MBB6333642.1"/>
    <property type="molecule type" value="Genomic_DNA"/>
</dbReference>
<keyword evidence="2" id="KW-1185">Reference proteome</keyword>
<name>A0A923E3D0_9ACTO</name>
<reference evidence="1" key="1">
    <citation type="submission" date="2020-08" db="EMBL/GenBank/DDBJ databases">
        <title>Sequencing the genomes of 1000 actinobacteria strains.</title>
        <authorList>
            <person name="Klenk H.-P."/>
        </authorList>
    </citation>
    <scope>NUCLEOTIDE SEQUENCE</scope>
    <source>
        <strain evidence="1">DSM 10695</strain>
    </source>
</reference>
<dbReference type="AlphaFoldDB" id="A0A923E3D0"/>
<dbReference type="RefSeq" id="WP_184451333.1">
    <property type="nucleotide sequence ID" value="NZ_JACHMK010000001.1"/>
</dbReference>
<dbReference type="Proteomes" id="UP000617426">
    <property type="component" value="Unassembled WGS sequence"/>
</dbReference>
<dbReference type="InterPro" id="IPR018963">
    <property type="entry name" value="Mycophage_D29_Gp19"/>
</dbReference>
<dbReference type="Pfam" id="PF09355">
    <property type="entry name" value="Phage_Gp19"/>
    <property type="match status" value="1"/>
</dbReference>
<organism evidence="1 2">
    <name type="scientific">Schaalia hyovaginalis</name>
    <dbReference type="NCBI Taxonomy" id="29316"/>
    <lineage>
        <taxon>Bacteria</taxon>
        <taxon>Bacillati</taxon>
        <taxon>Actinomycetota</taxon>
        <taxon>Actinomycetes</taxon>
        <taxon>Actinomycetales</taxon>
        <taxon>Actinomycetaceae</taxon>
        <taxon>Schaalia</taxon>
    </lineage>
</organism>
<evidence type="ECO:0000313" key="2">
    <source>
        <dbReference type="Proteomes" id="UP000617426"/>
    </source>
</evidence>